<dbReference type="EMBL" id="GGEC01017028">
    <property type="protein sequence ID" value="MBW97511.1"/>
    <property type="molecule type" value="Transcribed_RNA"/>
</dbReference>
<dbReference type="AlphaFoldDB" id="A0A2P2JVP1"/>
<protein>
    <submittedName>
        <fullName evidence="1">Uncharacterized protein</fullName>
    </submittedName>
</protein>
<evidence type="ECO:0000313" key="1">
    <source>
        <dbReference type="EMBL" id="MBW97510.1"/>
    </source>
</evidence>
<reference evidence="1" key="1">
    <citation type="submission" date="2018-02" db="EMBL/GenBank/DDBJ databases">
        <title>Rhizophora mucronata_Transcriptome.</title>
        <authorList>
            <person name="Meera S.P."/>
            <person name="Sreeshan A."/>
            <person name="Augustine A."/>
        </authorList>
    </citation>
    <scope>NUCLEOTIDE SEQUENCE</scope>
    <source>
        <tissue evidence="1">Leaf</tissue>
    </source>
</reference>
<proteinExistence type="predicted"/>
<organism evidence="1">
    <name type="scientific">Rhizophora mucronata</name>
    <name type="common">Asiatic mangrove</name>
    <dbReference type="NCBI Taxonomy" id="61149"/>
    <lineage>
        <taxon>Eukaryota</taxon>
        <taxon>Viridiplantae</taxon>
        <taxon>Streptophyta</taxon>
        <taxon>Embryophyta</taxon>
        <taxon>Tracheophyta</taxon>
        <taxon>Spermatophyta</taxon>
        <taxon>Magnoliopsida</taxon>
        <taxon>eudicotyledons</taxon>
        <taxon>Gunneridae</taxon>
        <taxon>Pentapetalae</taxon>
        <taxon>rosids</taxon>
        <taxon>fabids</taxon>
        <taxon>Malpighiales</taxon>
        <taxon>Rhizophoraceae</taxon>
        <taxon>Rhizophora</taxon>
    </lineage>
</organism>
<sequence length="81" mass="9417">MSWIVVPKLGDDIELRWLSIFFRDSNSRYLLRGDYSITKLKLIVMVVKHMALHKIYRLDDAKVVFSGSYSVCCSRGCSRKT</sequence>
<accession>A0A2P2JVP1</accession>
<dbReference type="EMBL" id="GGEC01017027">
    <property type="protein sequence ID" value="MBW97510.1"/>
    <property type="molecule type" value="Transcribed_RNA"/>
</dbReference>
<name>A0A2P2JVP1_RHIMU</name>